<dbReference type="STRING" id="670580.A0A1X6N8Q8"/>
<evidence type="ECO:0000313" key="2">
    <source>
        <dbReference type="EMBL" id="OSX64763.1"/>
    </source>
</evidence>
<dbReference type="PANTHER" id="PTHR46689">
    <property type="entry name" value="MEMBRANE PROTEIN, PUTATIVE-RELATED"/>
    <property type="match status" value="1"/>
</dbReference>
<dbReference type="Gene3D" id="3.60.21.70">
    <property type="entry name" value="PhoD-like phosphatase"/>
    <property type="match status" value="1"/>
</dbReference>
<proteinExistence type="predicted"/>
<dbReference type="GO" id="GO:0016020">
    <property type="term" value="C:membrane"/>
    <property type="evidence" value="ECO:0007669"/>
    <property type="project" value="TreeGrafter"/>
</dbReference>
<dbReference type="InterPro" id="IPR038607">
    <property type="entry name" value="PhoD-like_sf"/>
</dbReference>
<dbReference type="InterPro" id="IPR043904">
    <property type="entry name" value="PhoD_2-like"/>
</dbReference>
<dbReference type="Proteomes" id="UP000194127">
    <property type="component" value="Unassembled WGS sequence"/>
</dbReference>
<feature type="domain" description="PhoD-like phosphatase" evidence="1">
    <location>
        <begin position="17"/>
        <end position="180"/>
    </location>
</feature>
<sequence length="215" mass="24214">MVFLETMLESKLNPLVALGRSGSLGLAGFVNKFNADAELLDDLNDHWTSKAHKRERNWVIEQMQNYARARRVRVTFLSGDVHCAAVGMLKTLHQGKEPQIPPSQDYRYMLNVVSSAIVNTPPPNAVLTMVSSLATKTHRTLHHMHTDETMVPLFDRDPNGQPAKSKYIMGRRNWCAADWDPSTGDLIFDIRVEIEKGAGRTHGYVVRAPPPRWNA</sequence>
<name>A0A1X6N8Q8_9APHY</name>
<reference evidence="2 3" key="1">
    <citation type="submission" date="2017-04" db="EMBL/GenBank/DDBJ databases">
        <title>Genome Sequence of the Model Brown-Rot Fungus Postia placenta SB12.</title>
        <authorList>
            <consortium name="DOE Joint Genome Institute"/>
            <person name="Gaskell J."/>
            <person name="Kersten P."/>
            <person name="Larrondo L.F."/>
            <person name="Canessa P."/>
            <person name="Martinez D."/>
            <person name="Hibbett D."/>
            <person name="Schmoll M."/>
            <person name="Kubicek C.P."/>
            <person name="Martinez A.T."/>
            <person name="Yadav J."/>
            <person name="Master E."/>
            <person name="Magnuson J.K."/>
            <person name="James T."/>
            <person name="Yaver D."/>
            <person name="Berka R."/>
            <person name="Labutti K."/>
            <person name="Lipzen A."/>
            <person name="Aerts A."/>
            <person name="Barry K."/>
            <person name="Henrissat B."/>
            <person name="Blanchette R."/>
            <person name="Grigoriev I."/>
            <person name="Cullen D."/>
        </authorList>
    </citation>
    <scope>NUCLEOTIDE SEQUENCE [LARGE SCALE GENOMIC DNA]</scope>
    <source>
        <strain evidence="2 3">MAD-698-R-SB12</strain>
    </source>
</reference>
<dbReference type="AlphaFoldDB" id="A0A1X6N8Q8"/>
<dbReference type="EMBL" id="KZ110593">
    <property type="protein sequence ID" value="OSX64763.1"/>
    <property type="molecule type" value="Genomic_DNA"/>
</dbReference>
<keyword evidence="3" id="KW-1185">Reference proteome</keyword>
<organism evidence="2 3">
    <name type="scientific">Postia placenta MAD-698-R-SB12</name>
    <dbReference type="NCBI Taxonomy" id="670580"/>
    <lineage>
        <taxon>Eukaryota</taxon>
        <taxon>Fungi</taxon>
        <taxon>Dikarya</taxon>
        <taxon>Basidiomycota</taxon>
        <taxon>Agaricomycotina</taxon>
        <taxon>Agaricomycetes</taxon>
        <taxon>Polyporales</taxon>
        <taxon>Adustoporiaceae</taxon>
        <taxon>Rhodonia</taxon>
    </lineage>
</organism>
<protein>
    <recommendedName>
        <fullName evidence="1">PhoD-like phosphatase domain-containing protein</fullName>
    </recommendedName>
</protein>
<evidence type="ECO:0000259" key="1">
    <source>
        <dbReference type="Pfam" id="PF19050"/>
    </source>
</evidence>
<dbReference type="RefSeq" id="XP_024341557.1">
    <property type="nucleotide sequence ID" value="XM_024488581.1"/>
</dbReference>
<dbReference type="Pfam" id="PF19050">
    <property type="entry name" value="PhoD_2"/>
    <property type="match status" value="1"/>
</dbReference>
<dbReference type="GeneID" id="36333530"/>
<accession>A0A1X6N8Q8</accession>
<dbReference type="OrthoDB" id="2419400at2759"/>
<dbReference type="PANTHER" id="PTHR46689:SF1">
    <property type="entry name" value="PHOD-LIKE PHOSPHATASE DOMAIN-CONTAINING PROTEIN"/>
    <property type="match status" value="1"/>
</dbReference>
<gene>
    <name evidence="2" type="ORF">POSPLADRAFT_1178316</name>
</gene>
<evidence type="ECO:0000313" key="3">
    <source>
        <dbReference type="Proteomes" id="UP000194127"/>
    </source>
</evidence>